<evidence type="ECO:0000256" key="10">
    <source>
        <dbReference type="ARBA" id="ARBA00022842"/>
    </source>
</evidence>
<evidence type="ECO:0000256" key="5">
    <source>
        <dbReference type="ARBA" id="ARBA00022679"/>
    </source>
</evidence>
<dbReference type="InterPro" id="IPR001805">
    <property type="entry name" value="Adenokinase"/>
</dbReference>
<evidence type="ECO:0000259" key="15">
    <source>
        <dbReference type="Pfam" id="PF00294"/>
    </source>
</evidence>
<sequence length="342" mass="37259">MVTAYSFPNFTRPSNNMSSILDHSIVGLGNPLLDISASVSDEFLAKYKLKMDNAILAGDEHLPMYDEITKDFQAEFIAGGATQNSIRVAQWMLKSHSAKATSFFGCVGKDAYGKVLRDCAEKDGVNEGERSLVANLSAANKFELAHLDDERSKDIINKAKFFYSAGFHLTVCPDAIMKLAEHATFSNKVFLLNLSAPFITQFFKDPLLAAMHHADFVFGNEAEATEFGNAHGWGDDLAIVALRLSQLPKASGARCRTVIFTQGAKPTIVVHNGELKLIEVPTLDQSEIVDTNGAGDAFVGGFISQLARDKSIQKSVEAGHWAAQVVIRRSGCTLPETCEYTD</sequence>
<dbReference type="Gene3D" id="3.40.1190.20">
    <property type="match status" value="1"/>
</dbReference>
<dbReference type="Proteomes" id="UP000469452">
    <property type="component" value="Unassembled WGS sequence"/>
</dbReference>
<dbReference type="GO" id="GO:0005524">
    <property type="term" value="F:ATP binding"/>
    <property type="evidence" value="ECO:0007669"/>
    <property type="project" value="UniProtKB-UniRule"/>
</dbReference>
<evidence type="ECO:0000256" key="4">
    <source>
        <dbReference type="ARBA" id="ARBA00012119"/>
    </source>
</evidence>
<keyword evidence="6 14" id="KW-0660">Purine salvage</keyword>
<proteinExistence type="inferred from homology"/>
<dbReference type="GO" id="GO:0006166">
    <property type="term" value="P:purine ribonucleoside salvage"/>
    <property type="evidence" value="ECO:0007669"/>
    <property type="project" value="UniProtKB-KW"/>
</dbReference>
<keyword evidence="10 14" id="KW-0460">Magnesium</keyword>
<dbReference type="PANTHER" id="PTHR45769:SF3">
    <property type="entry name" value="ADENOSINE KINASE"/>
    <property type="match status" value="1"/>
</dbReference>
<dbReference type="EC" id="2.7.1.20" evidence="4 14"/>
<keyword evidence="7 14" id="KW-0547">Nucleotide-binding</keyword>
<protein>
    <recommendedName>
        <fullName evidence="12 14">Adenosine kinase</fullName>
        <shortName evidence="14">AK</shortName>
        <ecNumber evidence="4 14">2.7.1.20</ecNumber>
    </recommendedName>
    <alternativeName>
        <fullName evidence="14">Adenosine 5'-phosphotransferase</fullName>
    </alternativeName>
</protein>
<keyword evidence="5 14" id="KW-0808">Transferase</keyword>
<evidence type="ECO:0000256" key="13">
    <source>
        <dbReference type="PIRSR" id="PIRSR601805-1"/>
    </source>
</evidence>
<dbReference type="InterPro" id="IPR011611">
    <property type="entry name" value="PfkB_dom"/>
</dbReference>
<dbReference type="InterPro" id="IPR029056">
    <property type="entry name" value="Ribokinase-like"/>
</dbReference>
<dbReference type="PROSITE" id="PS00584">
    <property type="entry name" value="PFKB_KINASES_2"/>
    <property type="match status" value="1"/>
</dbReference>
<dbReference type="VEuPathDB" id="FungiDB:H257_13162"/>
<organism evidence="16 17">
    <name type="scientific">Aphanomyces astaci</name>
    <name type="common">Crayfish plague agent</name>
    <dbReference type="NCBI Taxonomy" id="112090"/>
    <lineage>
        <taxon>Eukaryota</taxon>
        <taxon>Sar</taxon>
        <taxon>Stramenopiles</taxon>
        <taxon>Oomycota</taxon>
        <taxon>Saprolegniomycetes</taxon>
        <taxon>Saprolegniales</taxon>
        <taxon>Verrucalvaceae</taxon>
        <taxon>Aphanomyces</taxon>
    </lineage>
</organism>
<name>A0A6A5B3F9_APHAT</name>
<evidence type="ECO:0000256" key="3">
    <source>
        <dbReference type="ARBA" id="ARBA00010688"/>
    </source>
</evidence>
<comment type="pathway">
    <text evidence="2 14">Purine metabolism; AMP biosynthesis via salvage pathway; AMP from adenosine: step 1/1.</text>
</comment>
<evidence type="ECO:0000256" key="11">
    <source>
        <dbReference type="ARBA" id="ARBA00051362"/>
    </source>
</evidence>
<dbReference type="Pfam" id="PF00294">
    <property type="entry name" value="PfkB"/>
    <property type="match status" value="2"/>
</dbReference>
<dbReference type="GO" id="GO:0004001">
    <property type="term" value="F:adenosine kinase activity"/>
    <property type="evidence" value="ECO:0007669"/>
    <property type="project" value="UniProtKB-UniRule"/>
</dbReference>
<dbReference type="InterPro" id="IPR002173">
    <property type="entry name" value="Carboh/pur_kinase_PfkB_CS"/>
</dbReference>
<evidence type="ECO:0000256" key="1">
    <source>
        <dbReference type="ARBA" id="ARBA00001946"/>
    </source>
</evidence>
<evidence type="ECO:0000256" key="12">
    <source>
        <dbReference type="ARBA" id="ARBA00068771"/>
    </source>
</evidence>
<comment type="caution">
    <text evidence="16">The sequence shown here is derived from an EMBL/GenBank/DDBJ whole genome shotgun (WGS) entry which is preliminary data.</text>
</comment>
<evidence type="ECO:0000256" key="2">
    <source>
        <dbReference type="ARBA" id="ARBA00004801"/>
    </source>
</evidence>
<evidence type="ECO:0000313" key="17">
    <source>
        <dbReference type="Proteomes" id="UP000469452"/>
    </source>
</evidence>
<reference evidence="16 17" key="1">
    <citation type="submission" date="2019-06" db="EMBL/GenBank/DDBJ databases">
        <title>Genomics analysis of Aphanomyces spp. identifies a new class of oomycete effector associated with host adaptation.</title>
        <authorList>
            <person name="Gaulin E."/>
        </authorList>
    </citation>
    <scope>NUCLEOTIDE SEQUENCE [LARGE SCALE GENOMIC DNA]</scope>
    <source>
        <strain evidence="16 17">E</strain>
    </source>
</reference>
<dbReference type="PANTHER" id="PTHR45769">
    <property type="entry name" value="ADENOSINE KINASE"/>
    <property type="match status" value="1"/>
</dbReference>
<feature type="domain" description="Carbohydrate kinase PfkB" evidence="15">
    <location>
        <begin position="127"/>
        <end position="335"/>
    </location>
</feature>
<evidence type="ECO:0000256" key="8">
    <source>
        <dbReference type="ARBA" id="ARBA00022777"/>
    </source>
</evidence>
<gene>
    <name evidence="16" type="ORF">AaE_000818</name>
</gene>
<dbReference type="GO" id="GO:0005634">
    <property type="term" value="C:nucleus"/>
    <property type="evidence" value="ECO:0007669"/>
    <property type="project" value="TreeGrafter"/>
</dbReference>
<dbReference type="GO" id="GO:0005829">
    <property type="term" value="C:cytosol"/>
    <property type="evidence" value="ECO:0007669"/>
    <property type="project" value="TreeGrafter"/>
</dbReference>
<comment type="function">
    <text evidence="14">ATP dependent phosphorylation of adenosine and other related nucleoside analogs to monophosphate derivatives.</text>
</comment>
<feature type="active site" description="Proton acceptor" evidence="13">
    <location>
        <position position="296"/>
    </location>
</feature>
<comment type="similarity">
    <text evidence="3 14">Belongs to the carbohydrate kinase PfkB family.</text>
</comment>
<accession>A0A6A5B3F9</accession>
<evidence type="ECO:0000256" key="6">
    <source>
        <dbReference type="ARBA" id="ARBA00022726"/>
    </source>
</evidence>
<keyword evidence="9 14" id="KW-0067">ATP-binding</keyword>
<dbReference type="GO" id="GO:0006144">
    <property type="term" value="P:purine nucleobase metabolic process"/>
    <property type="evidence" value="ECO:0007669"/>
    <property type="project" value="TreeGrafter"/>
</dbReference>
<dbReference type="GO" id="GO:0044209">
    <property type="term" value="P:AMP salvage"/>
    <property type="evidence" value="ECO:0007669"/>
    <property type="project" value="UniProtKB-UniRule"/>
</dbReference>
<evidence type="ECO:0000256" key="7">
    <source>
        <dbReference type="ARBA" id="ARBA00022741"/>
    </source>
</evidence>
<evidence type="ECO:0000256" key="9">
    <source>
        <dbReference type="ARBA" id="ARBA00022840"/>
    </source>
</evidence>
<dbReference type="EMBL" id="VJMI01001503">
    <property type="protein sequence ID" value="KAF0775484.1"/>
    <property type="molecule type" value="Genomic_DNA"/>
</dbReference>
<feature type="domain" description="Carbohydrate kinase PfkB" evidence="15">
    <location>
        <begin position="44"/>
        <end position="126"/>
    </location>
</feature>
<comment type="catalytic activity">
    <reaction evidence="11 14">
        <text>adenosine + ATP = AMP + ADP + H(+)</text>
        <dbReference type="Rhea" id="RHEA:20824"/>
        <dbReference type="ChEBI" id="CHEBI:15378"/>
        <dbReference type="ChEBI" id="CHEBI:16335"/>
        <dbReference type="ChEBI" id="CHEBI:30616"/>
        <dbReference type="ChEBI" id="CHEBI:456215"/>
        <dbReference type="ChEBI" id="CHEBI:456216"/>
        <dbReference type="EC" id="2.7.1.20"/>
    </reaction>
</comment>
<comment type="cofactor">
    <cofactor evidence="1 14">
        <name>Mg(2+)</name>
        <dbReference type="ChEBI" id="CHEBI:18420"/>
    </cofactor>
</comment>
<dbReference type="AlphaFoldDB" id="A0A6A5B3F9"/>
<dbReference type="CDD" id="cd01168">
    <property type="entry name" value="adenosine_kinase"/>
    <property type="match status" value="1"/>
</dbReference>
<dbReference type="SUPFAM" id="SSF53613">
    <property type="entry name" value="Ribokinase-like"/>
    <property type="match status" value="1"/>
</dbReference>
<keyword evidence="8 14" id="KW-0418">Kinase</keyword>
<evidence type="ECO:0000313" key="16">
    <source>
        <dbReference type="EMBL" id="KAF0775484.1"/>
    </source>
</evidence>
<dbReference type="UniPathway" id="UPA00588">
    <property type="reaction ID" value="UER00659"/>
</dbReference>
<evidence type="ECO:0000256" key="14">
    <source>
        <dbReference type="RuleBase" id="RU368116"/>
    </source>
</evidence>
<dbReference type="FunFam" id="3.40.1190.20:FF:000076">
    <property type="entry name" value="Adenosine kinase"/>
    <property type="match status" value="1"/>
</dbReference>